<keyword evidence="4" id="KW-1185">Reference proteome</keyword>
<dbReference type="InterPro" id="IPR052895">
    <property type="entry name" value="HetReg/Transcr_Mod"/>
</dbReference>
<dbReference type="InterPro" id="IPR010730">
    <property type="entry name" value="HET"/>
</dbReference>
<dbReference type="AlphaFoldDB" id="A0A6A7AS80"/>
<protein>
    <submittedName>
        <fullName evidence="3">HET-domain-containing protein</fullName>
    </submittedName>
</protein>
<dbReference type="OrthoDB" id="5386682at2759"/>
<dbReference type="EMBL" id="MU006357">
    <property type="protein sequence ID" value="KAF2844975.1"/>
    <property type="molecule type" value="Genomic_DNA"/>
</dbReference>
<dbReference type="Pfam" id="PF06985">
    <property type="entry name" value="HET"/>
    <property type="match status" value="1"/>
</dbReference>
<evidence type="ECO:0000313" key="3">
    <source>
        <dbReference type="EMBL" id="KAF2844975.1"/>
    </source>
</evidence>
<evidence type="ECO:0000256" key="1">
    <source>
        <dbReference type="SAM" id="MobiDB-lite"/>
    </source>
</evidence>
<organism evidence="3 4">
    <name type="scientific">Plenodomus tracheiphilus IPT5</name>
    <dbReference type="NCBI Taxonomy" id="1408161"/>
    <lineage>
        <taxon>Eukaryota</taxon>
        <taxon>Fungi</taxon>
        <taxon>Dikarya</taxon>
        <taxon>Ascomycota</taxon>
        <taxon>Pezizomycotina</taxon>
        <taxon>Dothideomycetes</taxon>
        <taxon>Pleosporomycetidae</taxon>
        <taxon>Pleosporales</taxon>
        <taxon>Pleosporineae</taxon>
        <taxon>Leptosphaeriaceae</taxon>
        <taxon>Plenodomus</taxon>
    </lineage>
</organism>
<dbReference type="PANTHER" id="PTHR24148:SF73">
    <property type="entry name" value="HET DOMAIN PROTEIN (AFU_ORTHOLOGUE AFUA_8G01020)"/>
    <property type="match status" value="1"/>
</dbReference>
<evidence type="ECO:0000313" key="4">
    <source>
        <dbReference type="Proteomes" id="UP000799423"/>
    </source>
</evidence>
<gene>
    <name evidence="3" type="ORF">T440DRAFT_409015</name>
</gene>
<accession>A0A6A7AS80</accession>
<name>A0A6A7AS80_9PLEO</name>
<feature type="domain" description="Heterokaryon incompatibility" evidence="2">
    <location>
        <begin position="156"/>
        <end position="318"/>
    </location>
</feature>
<dbReference type="PANTHER" id="PTHR24148">
    <property type="entry name" value="ANKYRIN REPEAT DOMAIN-CONTAINING PROTEIN 39 HOMOLOG-RELATED"/>
    <property type="match status" value="1"/>
</dbReference>
<evidence type="ECO:0000259" key="2">
    <source>
        <dbReference type="Pfam" id="PF06985"/>
    </source>
</evidence>
<sequence length="730" mass="82018">MHFANVAFLRQLSRRKQQANLKPPSEKSDLPLPFSRRSFIESSNQREPQGIREDSLGSLHSQGHVDYDEAYSNSRLANVYYFHSLQKEQYVPIPPLAMNRAQIQRKLPTTFVHPSLFNPKSSIRLLHMDSSPDPDTSNDIYCSLKSAEPWINDMKYVCLSYCWGVPTDGKQIFVRSGDGNYQPMDVTDNLYNALQGLRASPISVLYWIDAICIDQTNVTERGEQVGLMRDIYNKAAGVVVWLGPSTERLTAAVRIISNISERFQDDTYTTPDSILSPLGLNLTEEDTAHLQSYTEFSYEEIAHFFSLPWFRRVWVLQEAFSQGNITVRLGPHTLPWGSVILAALWQAQFTRSHTATSTTEVGELGNHHFLPELWLGLLHTRMPRGLSMMELTSRARDFEATDPRDKVFALLGLANDIGPLETRPSGLVPDYAKHKIEVYADFARSIILKTRKLEVLSMVNGFSPQNEMQDFFSWMPNLDASVATIRGLGFPEKYDASCSKEVDVDITGSTNDVANSLRLLGFHIDEAQMVTDQALSFSRDLKLYLDVDSTDAVTELWRSYCAPHANGISQKHRLRQYIELLTAAGFALPTGLSAQPLGKVVPSRHVPSVVADFAAYWARLDPEFGDFDEANRSELREHAKHGDADQFGVLTGKACHERKFVLTSSGRMGLCPRETGAGDNIVILYGGSVPYVLRAMPSGDWKFIGECYIDGIMFGEARDLQETEEVFSII</sequence>
<feature type="region of interest" description="Disordered" evidence="1">
    <location>
        <begin position="15"/>
        <end position="34"/>
    </location>
</feature>
<reference evidence="3" key="1">
    <citation type="submission" date="2020-01" db="EMBL/GenBank/DDBJ databases">
        <authorList>
            <consortium name="DOE Joint Genome Institute"/>
            <person name="Haridas S."/>
            <person name="Albert R."/>
            <person name="Binder M."/>
            <person name="Bloem J."/>
            <person name="Labutti K."/>
            <person name="Salamov A."/>
            <person name="Andreopoulos B."/>
            <person name="Baker S.E."/>
            <person name="Barry K."/>
            <person name="Bills G."/>
            <person name="Bluhm B.H."/>
            <person name="Cannon C."/>
            <person name="Castanera R."/>
            <person name="Culley D.E."/>
            <person name="Daum C."/>
            <person name="Ezra D."/>
            <person name="Gonzalez J.B."/>
            <person name="Henrissat B."/>
            <person name="Kuo A."/>
            <person name="Liang C."/>
            <person name="Lipzen A."/>
            <person name="Lutzoni F."/>
            <person name="Magnuson J."/>
            <person name="Mondo S."/>
            <person name="Nolan M."/>
            <person name="Ohm R."/>
            <person name="Pangilinan J."/>
            <person name="Park H.-J."/>
            <person name="Ramirez L."/>
            <person name="Alfaro M."/>
            <person name="Sun H."/>
            <person name="Tritt A."/>
            <person name="Yoshinaga Y."/>
            <person name="Zwiers L.-H."/>
            <person name="Turgeon B.G."/>
            <person name="Goodwin S.B."/>
            <person name="Spatafora J.W."/>
            <person name="Crous P.W."/>
            <person name="Grigoriev I.V."/>
        </authorList>
    </citation>
    <scope>NUCLEOTIDE SEQUENCE</scope>
    <source>
        <strain evidence="3">IPT5</strain>
    </source>
</reference>
<dbReference type="Proteomes" id="UP000799423">
    <property type="component" value="Unassembled WGS sequence"/>
</dbReference>
<dbReference type="Pfam" id="PF26639">
    <property type="entry name" value="Het-6_barrel"/>
    <property type="match status" value="1"/>
</dbReference>
<proteinExistence type="predicted"/>